<dbReference type="PATRIC" id="fig|1284664.3.peg.4699"/>
<dbReference type="AlphaFoldDB" id="M3DZR5"/>
<dbReference type="Proteomes" id="UP000011732">
    <property type="component" value="Unassembled WGS sequence"/>
</dbReference>
<dbReference type="Pfam" id="PF18143">
    <property type="entry name" value="HAD_SAK_2"/>
    <property type="match status" value="1"/>
</dbReference>
<protein>
    <recommendedName>
        <fullName evidence="3">Secreted protein</fullName>
    </recommendedName>
</protein>
<gene>
    <name evidence="1" type="ORF">H114_23456</name>
</gene>
<keyword evidence="2" id="KW-1185">Reference proteome</keyword>
<dbReference type="OrthoDB" id="5124141at2"/>
<evidence type="ECO:0000313" key="1">
    <source>
        <dbReference type="EMBL" id="EMF26576.1"/>
    </source>
</evidence>
<dbReference type="EMBL" id="AOHP01000104">
    <property type="protein sequence ID" value="EMF26576.1"/>
    <property type="molecule type" value="Genomic_DNA"/>
</dbReference>
<sequence length="175" mass="18974">MTAATERQRPLRPLLFLDIDGPLIPFGSPYPPPLAAPADANPLLARIDPRIGARLSALGCSLVWATTWGEEANEVVAPLLGLPRLPVLGLPEESEEGEEGRGPRGLHWKTPALVAWAGGRPFVWVDDEVGAVDRQWVAAAHPGPALLHRVDPARGLQESDFRTIREWLAALDRPS</sequence>
<name>M3DZR5_STREZ</name>
<comment type="caution">
    <text evidence="1">The sequence shown here is derived from an EMBL/GenBank/DDBJ whole genome shotgun (WGS) entry which is preliminary data.</text>
</comment>
<proteinExistence type="predicted"/>
<accession>M3DZR5</accession>
<evidence type="ECO:0008006" key="3">
    <source>
        <dbReference type="Google" id="ProtNLM"/>
    </source>
</evidence>
<organism evidence="1 2">
    <name type="scientific">Streptomyces gancidicus BKS 13-15</name>
    <dbReference type="NCBI Taxonomy" id="1284664"/>
    <lineage>
        <taxon>Bacteria</taxon>
        <taxon>Bacillati</taxon>
        <taxon>Actinomycetota</taxon>
        <taxon>Actinomycetes</taxon>
        <taxon>Kitasatosporales</taxon>
        <taxon>Streptomycetaceae</taxon>
        <taxon>Streptomyces</taxon>
        <taxon>Streptomyces pseudogriseolus group</taxon>
    </lineage>
</organism>
<evidence type="ECO:0000313" key="2">
    <source>
        <dbReference type="Proteomes" id="UP000011732"/>
    </source>
</evidence>
<dbReference type="RefSeq" id="WP_006134701.1">
    <property type="nucleotide sequence ID" value="NZ_AOHP01000104.1"/>
</dbReference>
<reference evidence="1 2" key="1">
    <citation type="journal article" date="2013" name="Genome Announc.">
        <title>Draft Genome Sequence of Streptomyces gancidicus Strain BKS 13-15.</title>
        <authorList>
            <person name="Kumar S."/>
            <person name="Kaur N."/>
            <person name="Singh N.K."/>
            <person name="Raghava G.P."/>
            <person name="Mayilraj S."/>
        </authorList>
    </citation>
    <scope>NUCLEOTIDE SEQUENCE [LARGE SCALE GENOMIC DNA]</scope>
    <source>
        <strain evidence="1 2">BKS 13-15</strain>
    </source>
</reference>